<organism evidence="1 2">
    <name type="scientific">Meloidogyne enterolobii</name>
    <name type="common">Root-knot nematode worm</name>
    <name type="synonym">Meloidogyne mayaguensis</name>
    <dbReference type="NCBI Taxonomy" id="390850"/>
    <lineage>
        <taxon>Eukaryota</taxon>
        <taxon>Metazoa</taxon>
        <taxon>Ecdysozoa</taxon>
        <taxon>Nematoda</taxon>
        <taxon>Chromadorea</taxon>
        <taxon>Rhabditida</taxon>
        <taxon>Tylenchina</taxon>
        <taxon>Tylenchomorpha</taxon>
        <taxon>Tylenchoidea</taxon>
        <taxon>Meloidogynidae</taxon>
        <taxon>Meloidogyninae</taxon>
        <taxon>Meloidogyne</taxon>
    </lineage>
</organism>
<dbReference type="EMBL" id="CAJEWN010000059">
    <property type="protein sequence ID" value="CAD2155604.1"/>
    <property type="molecule type" value="Genomic_DNA"/>
</dbReference>
<reference evidence="1 2" key="1">
    <citation type="submission" date="2020-08" db="EMBL/GenBank/DDBJ databases">
        <authorList>
            <person name="Koutsovoulos G."/>
            <person name="Danchin GJ E."/>
        </authorList>
    </citation>
    <scope>NUCLEOTIDE SEQUENCE [LARGE SCALE GENOMIC DNA]</scope>
</reference>
<evidence type="ECO:0000313" key="1">
    <source>
        <dbReference type="EMBL" id="CAD2155604.1"/>
    </source>
</evidence>
<sequence length="101" mass="11983">MQLERSNYYSSAYVSVYKFNYLENEMEATVEYKPVQVYPWSPDDMWAEKGDIIIVRSPVHDGYIRGENPRLNSKGRFPMYLLKEHFKFENSTAFVNINDTI</sequence>
<dbReference type="InterPro" id="IPR036028">
    <property type="entry name" value="SH3-like_dom_sf"/>
</dbReference>
<gene>
    <name evidence="1" type="ORF">MENT_LOCUS11930</name>
</gene>
<name>A0A6V7UF60_MELEN</name>
<dbReference type="Proteomes" id="UP000580250">
    <property type="component" value="Unassembled WGS sequence"/>
</dbReference>
<evidence type="ECO:0000313" key="2">
    <source>
        <dbReference type="Proteomes" id="UP000580250"/>
    </source>
</evidence>
<proteinExistence type="predicted"/>
<dbReference type="Gene3D" id="2.30.30.40">
    <property type="entry name" value="SH3 Domains"/>
    <property type="match status" value="1"/>
</dbReference>
<dbReference type="SUPFAM" id="SSF50044">
    <property type="entry name" value="SH3-domain"/>
    <property type="match status" value="1"/>
</dbReference>
<protein>
    <submittedName>
        <fullName evidence="1">Uncharacterized protein</fullName>
    </submittedName>
</protein>
<accession>A0A6V7UF60</accession>
<comment type="caution">
    <text evidence="1">The sequence shown here is derived from an EMBL/GenBank/DDBJ whole genome shotgun (WGS) entry which is preliminary data.</text>
</comment>
<dbReference type="AlphaFoldDB" id="A0A6V7UF60"/>
<dbReference type="OrthoDB" id="5896327at2759"/>